<evidence type="ECO:0000313" key="4">
    <source>
        <dbReference type="Proteomes" id="UP000031737"/>
    </source>
</evidence>
<gene>
    <name evidence="3" type="ORF">TRSC58_06562</name>
</gene>
<name>A0A061IV69_TRYRA</name>
<dbReference type="PROSITE" id="PS50235">
    <property type="entry name" value="USP_3"/>
    <property type="match status" value="1"/>
</dbReference>
<feature type="region of interest" description="Disordered" evidence="1">
    <location>
        <begin position="1"/>
        <end position="41"/>
    </location>
</feature>
<comment type="caution">
    <text evidence="3">The sequence shown here is derived from an EMBL/GenBank/DDBJ whole genome shotgun (WGS) entry which is preliminary data.</text>
</comment>
<proteinExistence type="predicted"/>
<evidence type="ECO:0000256" key="1">
    <source>
        <dbReference type="SAM" id="MobiDB-lite"/>
    </source>
</evidence>
<evidence type="ECO:0000313" key="3">
    <source>
        <dbReference type="EMBL" id="ESL05776.1"/>
    </source>
</evidence>
<evidence type="ECO:0000259" key="2">
    <source>
        <dbReference type="PROSITE" id="PS50235"/>
    </source>
</evidence>
<sequence>MISDAPTGPPGSIVAAATGKKKKHAGRGGCVQRGGMTPTGARQVPVESLNLEAVYRSLVASPSAGFQSPPFAMTFSHPPCARGVLNNSNYCFLNATAQTLAFVPPFAQLAVSAAMETKLCPTLAALGTWILSYWSRPPMQSIPPLRLPNLTRGQASFFAAPSHLAKMDGSSQEDATEFMHHVLEVIQAELCALEESYSGASADASRDSTNLLATNAETKGWTFVKGKERLSVREHRDETRSVLLDTVFGGAVENHLKGKSKLKHHASVLVEGFFLLQVDVGFSAECSLEMALERTLQSERVYDSARAKDLLKTVKLLRLPKVLLLQLRRWAVTAEGELVKLDNVVRFSKTLVLPKSTCADATLANAARTYELVAFIAHRGSATERGHYVAYLANASLPVSAVAQGKSLLTFCNDAKVQLVPLHEAVESEAVYLLVYQRKT</sequence>
<dbReference type="PROSITE" id="PS00973">
    <property type="entry name" value="USP_2"/>
    <property type="match status" value="1"/>
</dbReference>
<dbReference type="InterPro" id="IPR028889">
    <property type="entry name" value="USP"/>
</dbReference>
<dbReference type="InterPro" id="IPR018200">
    <property type="entry name" value="USP_CS"/>
</dbReference>
<reference evidence="3 4" key="1">
    <citation type="submission" date="2013-07" db="EMBL/GenBank/DDBJ databases">
        <authorList>
            <person name="Stoco P.H."/>
            <person name="Wagner G."/>
            <person name="Gerber A."/>
            <person name="Zaha A."/>
            <person name="Thompson C."/>
            <person name="Bartholomeu D.C."/>
            <person name="Luckemeyer D.D."/>
            <person name="Bahia D."/>
            <person name="Loreto E."/>
            <person name="Prestes E.B."/>
            <person name="Lima F.M."/>
            <person name="Rodrigues-Luiz G."/>
            <person name="Vallejo G.A."/>
            <person name="Filho J.F."/>
            <person name="Monteiro K.M."/>
            <person name="Tyler K.M."/>
            <person name="de Almeida L.G."/>
            <person name="Ortiz M.F."/>
            <person name="Siervo M.A."/>
            <person name="de Moraes M.H."/>
            <person name="Cunha O.L."/>
            <person name="Mendonca-Neto R."/>
            <person name="Silva R."/>
            <person name="Teixeira S.M."/>
            <person name="Murta S.M."/>
            <person name="Sincero T.C."/>
            <person name="Mendes T.A."/>
            <person name="Urmenyi T.P."/>
            <person name="Silva V.G."/>
            <person name="da Rocha W.D."/>
            <person name="Andersson B."/>
            <person name="Romanha A.J."/>
            <person name="Steindel M."/>
            <person name="de Vasconcelos A.T."/>
            <person name="Grisard E.C."/>
        </authorList>
    </citation>
    <scope>NUCLEOTIDE SEQUENCE [LARGE SCALE GENOMIC DNA]</scope>
    <source>
        <strain evidence="3 4">SC58</strain>
    </source>
</reference>
<dbReference type="GO" id="GO:0016579">
    <property type="term" value="P:protein deubiquitination"/>
    <property type="evidence" value="ECO:0007669"/>
    <property type="project" value="InterPro"/>
</dbReference>
<dbReference type="OrthoDB" id="429671at2759"/>
<keyword evidence="3" id="KW-0378">Hydrolase</keyword>
<protein>
    <submittedName>
        <fullName evidence="3">Ubiquitin hydrolase</fullName>
    </submittedName>
</protein>
<organism evidence="3 4">
    <name type="scientific">Trypanosoma rangeli SC58</name>
    <dbReference type="NCBI Taxonomy" id="429131"/>
    <lineage>
        <taxon>Eukaryota</taxon>
        <taxon>Discoba</taxon>
        <taxon>Euglenozoa</taxon>
        <taxon>Kinetoplastea</taxon>
        <taxon>Metakinetoplastina</taxon>
        <taxon>Trypanosomatida</taxon>
        <taxon>Trypanosomatidae</taxon>
        <taxon>Trypanosoma</taxon>
        <taxon>Herpetosoma</taxon>
    </lineage>
</organism>
<dbReference type="Proteomes" id="UP000031737">
    <property type="component" value="Unassembled WGS sequence"/>
</dbReference>
<dbReference type="InterPro" id="IPR050164">
    <property type="entry name" value="Peptidase_C19"/>
</dbReference>
<dbReference type="SUPFAM" id="SSF54001">
    <property type="entry name" value="Cysteine proteinases"/>
    <property type="match status" value="1"/>
</dbReference>
<dbReference type="EMBL" id="AUPL01006562">
    <property type="protein sequence ID" value="ESL05776.1"/>
    <property type="molecule type" value="Genomic_DNA"/>
</dbReference>
<dbReference type="InterPro" id="IPR038765">
    <property type="entry name" value="Papain-like_cys_pep_sf"/>
</dbReference>
<dbReference type="VEuPathDB" id="TriTrypDB:TRSC58_06562"/>
<dbReference type="GO" id="GO:0005634">
    <property type="term" value="C:nucleus"/>
    <property type="evidence" value="ECO:0007669"/>
    <property type="project" value="TreeGrafter"/>
</dbReference>
<dbReference type="Pfam" id="PF00443">
    <property type="entry name" value="UCH"/>
    <property type="match status" value="1"/>
</dbReference>
<dbReference type="Gene3D" id="3.90.70.10">
    <property type="entry name" value="Cysteine proteinases"/>
    <property type="match status" value="1"/>
</dbReference>
<dbReference type="AlphaFoldDB" id="A0A061IV69"/>
<dbReference type="CDD" id="cd02257">
    <property type="entry name" value="Peptidase_C19"/>
    <property type="match status" value="1"/>
</dbReference>
<dbReference type="InterPro" id="IPR001394">
    <property type="entry name" value="Peptidase_C19_UCH"/>
</dbReference>
<accession>A0A061IV69</accession>
<feature type="domain" description="USP" evidence="2">
    <location>
        <begin position="82"/>
        <end position="439"/>
    </location>
</feature>
<dbReference type="GO" id="GO:0005829">
    <property type="term" value="C:cytosol"/>
    <property type="evidence" value="ECO:0007669"/>
    <property type="project" value="TreeGrafter"/>
</dbReference>
<keyword evidence="4" id="KW-1185">Reference proteome</keyword>
<dbReference type="PANTHER" id="PTHR24006">
    <property type="entry name" value="UBIQUITIN CARBOXYL-TERMINAL HYDROLASE"/>
    <property type="match status" value="1"/>
</dbReference>
<dbReference type="GO" id="GO:0004843">
    <property type="term" value="F:cysteine-type deubiquitinase activity"/>
    <property type="evidence" value="ECO:0007669"/>
    <property type="project" value="InterPro"/>
</dbReference>